<evidence type="ECO:0000259" key="5">
    <source>
        <dbReference type="PROSITE" id="PS51700"/>
    </source>
</evidence>
<evidence type="ECO:0000256" key="4">
    <source>
        <dbReference type="ARBA" id="ARBA00022829"/>
    </source>
</evidence>
<dbReference type="InterPro" id="IPR030397">
    <property type="entry name" value="SEPARIN_core_dom"/>
</dbReference>
<dbReference type="Proteomes" id="UP001497497">
    <property type="component" value="Unassembled WGS sequence"/>
</dbReference>
<accession>A0AAV2HUZ9</accession>
<dbReference type="PANTHER" id="PTHR12792">
    <property type="entry name" value="EXTRA SPINDLE POLES 1-RELATED"/>
    <property type="match status" value="1"/>
</dbReference>
<dbReference type="InterPro" id="IPR005314">
    <property type="entry name" value="Peptidase_C50"/>
</dbReference>
<comment type="caution">
    <text evidence="6">The sequence shown here is derived from an EMBL/GenBank/DDBJ whole genome shotgun (WGS) entry which is preliminary data.</text>
</comment>
<dbReference type="EC" id="3.4.22.49" evidence="2"/>
<dbReference type="GO" id="GO:0005634">
    <property type="term" value="C:nucleus"/>
    <property type="evidence" value="ECO:0007669"/>
    <property type="project" value="InterPro"/>
</dbReference>
<gene>
    <name evidence="6" type="ORF">GSLYS_00010674001</name>
</gene>
<dbReference type="AlphaFoldDB" id="A0AAV2HUZ9"/>
<dbReference type="GO" id="GO:0006508">
    <property type="term" value="P:proteolysis"/>
    <property type="evidence" value="ECO:0007669"/>
    <property type="project" value="InterPro"/>
</dbReference>
<keyword evidence="3" id="KW-0378">Hydrolase</keyword>
<evidence type="ECO:0000256" key="1">
    <source>
        <dbReference type="ARBA" id="ARBA00000451"/>
    </source>
</evidence>
<dbReference type="EMBL" id="CAXITT010000238">
    <property type="protein sequence ID" value="CAL1536761.1"/>
    <property type="molecule type" value="Genomic_DNA"/>
</dbReference>
<proteinExistence type="predicted"/>
<keyword evidence="7" id="KW-1185">Reference proteome</keyword>
<dbReference type="PANTHER" id="PTHR12792:SF0">
    <property type="entry name" value="SEPARIN"/>
    <property type="match status" value="1"/>
</dbReference>
<keyword evidence="4" id="KW-0159">Chromosome partition</keyword>
<dbReference type="GO" id="GO:0072686">
    <property type="term" value="C:mitotic spindle"/>
    <property type="evidence" value="ECO:0007669"/>
    <property type="project" value="TreeGrafter"/>
</dbReference>
<protein>
    <recommendedName>
        <fullName evidence="2">separase</fullName>
        <ecNumber evidence="2">3.4.22.49</ecNumber>
    </recommendedName>
</protein>
<evidence type="ECO:0000313" key="7">
    <source>
        <dbReference type="Proteomes" id="UP001497497"/>
    </source>
</evidence>
<dbReference type="GO" id="GO:0005737">
    <property type="term" value="C:cytoplasm"/>
    <property type="evidence" value="ECO:0007669"/>
    <property type="project" value="TreeGrafter"/>
</dbReference>
<dbReference type="GO" id="GO:0051307">
    <property type="term" value="P:meiotic chromosome separation"/>
    <property type="evidence" value="ECO:0007669"/>
    <property type="project" value="TreeGrafter"/>
</dbReference>
<sequence length="347" mass="38378">FQNIVVFLQEVVLSAHKWLMRGQVGSVGGKTVAELLEMPVRSTVELVQKQTGYSLDRNTVRVIFEVLLCAHEKDLESLMEAVWPSKVAQLVKQTFLEVQVEVAQLCGSVVEVTRGPVVLVLDKTLNKLPWESMPEMLSETVSRVPSLSSLLALLTLHKQKKDSSFRCGVKRDSVVALVDPETNLSNAVNVLLPQIQGFKGWSCLAQKAPTVANLKDFLTNYDLYLYSGHGWGNQFVGGDDLQMFHAKAVAVVMGCSSGRLDYKPRLDGDGGPLYFLLAGCPTVMGNLWVVTDKDIDKFTLKLVTEWMAQDRPVPLSDLLKQARQVCRLVGLNGFAPVIYGLPIMMNN</sequence>
<dbReference type="GO" id="GO:0004197">
    <property type="term" value="F:cysteine-type endopeptidase activity"/>
    <property type="evidence" value="ECO:0007669"/>
    <property type="project" value="InterPro"/>
</dbReference>
<feature type="domain" description="Peptidase C50" evidence="5">
    <location>
        <begin position="171"/>
        <end position="266"/>
    </location>
</feature>
<evidence type="ECO:0000256" key="2">
    <source>
        <dbReference type="ARBA" id="ARBA00012489"/>
    </source>
</evidence>
<evidence type="ECO:0000313" key="6">
    <source>
        <dbReference type="EMBL" id="CAL1536761.1"/>
    </source>
</evidence>
<dbReference type="PROSITE" id="PS51700">
    <property type="entry name" value="SEPARIN"/>
    <property type="match status" value="1"/>
</dbReference>
<dbReference type="Pfam" id="PF03568">
    <property type="entry name" value="Separin_C"/>
    <property type="match status" value="1"/>
</dbReference>
<reference evidence="6 7" key="1">
    <citation type="submission" date="2024-04" db="EMBL/GenBank/DDBJ databases">
        <authorList>
            <consortium name="Genoscope - CEA"/>
            <person name="William W."/>
        </authorList>
    </citation>
    <scope>NUCLEOTIDE SEQUENCE [LARGE SCALE GENOMIC DNA]</scope>
</reference>
<comment type="catalytic activity">
    <reaction evidence="1">
        <text>All bonds known to be hydrolyzed by this endopeptidase have arginine in P1 and an acidic residue in P4. P6 is often occupied by an acidic residue or by a hydroxy-amino-acid residue, the phosphorylation of which enhances cleavage.</text>
        <dbReference type="EC" id="3.4.22.49"/>
    </reaction>
</comment>
<evidence type="ECO:0000256" key="3">
    <source>
        <dbReference type="ARBA" id="ARBA00022801"/>
    </source>
</evidence>
<name>A0AAV2HUZ9_LYMST</name>
<organism evidence="6 7">
    <name type="scientific">Lymnaea stagnalis</name>
    <name type="common">Great pond snail</name>
    <name type="synonym">Helix stagnalis</name>
    <dbReference type="NCBI Taxonomy" id="6523"/>
    <lineage>
        <taxon>Eukaryota</taxon>
        <taxon>Metazoa</taxon>
        <taxon>Spiralia</taxon>
        <taxon>Lophotrochozoa</taxon>
        <taxon>Mollusca</taxon>
        <taxon>Gastropoda</taxon>
        <taxon>Heterobranchia</taxon>
        <taxon>Euthyneura</taxon>
        <taxon>Panpulmonata</taxon>
        <taxon>Hygrophila</taxon>
        <taxon>Lymnaeoidea</taxon>
        <taxon>Lymnaeidae</taxon>
        <taxon>Lymnaea</taxon>
    </lineage>
</organism>
<feature type="non-terminal residue" evidence="6">
    <location>
        <position position="1"/>
    </location>
</feature>